<dbReference type="GO" id="GO:0005833">
    <property type="term" value="C:hemoglobin complex"/>
    <property type="evidence" value="ECO:0007669"/>
    <property type="project" value="InterPro"/>
</dbReference>
<keyword evidence="8" id="KW-0408">Iron</keyword>
<dbReference type="GO" id="GO:0042744">
    <property type="term" value="P:hydrogen peroxide catabolic process"/>
    <property type="evidence" value="ECO:0007669"/>
    <property type="project" value="TreeGrafter"/>
</dbReference>
<dbReference type="GO" id="GO:0046872">
    <property type="term" value="F:metal ion binding"/>
    <property type="evidence" value="ECO:0007669"/>
    <property type="project" value="UniProtKB-KW"/>
</dbReference>
<reference evidence="11" key="3">
    <citation type="submission" date="2025-09" db="UniProtKB">
        <authorList>
            <consortium name="Ensembl"/>
        </authorList>
    </citation>
    <scope>IDENTIFICATION</scope>
</reference>
<dbReference type="Proteomes" id="UP000472266">
    <property type="component" value="Chromosome 5"/>
</dbReference>
<dbReference type="Pfam" id="PF00042">
    <property type="entry name" value="Globin"/>
    <property type="match status" value="1"/>
</dbReference>
<keyword evidence="12" id="KW-1185">Reference proteome</keyword>
<dbReference type="Ensembl" id="ENSSHBT00005003256.1">
    <property type="protein sequence ID" value="ENSSHBP00005002637.1"/>
    <property type="gene ID" value="ENSSHBG00005002441.1"/>
</dbReference>
<dbReference type="GO" id="GO:0031838">
    <property type="term" value="C:haptoglobin-hemoglobin complex"/>
    <property type="evidence" value="ECO:0007669"/>
    <property type="project" value="TreeGrafter"/>
</dbReference>
<evidence type="ECO:0000256" key="2">
    <source>
        <dbReference type="ARBA" id="ARBA00008705"/>
    </source>
</evidence>
<evidence type="ECO:0000313" key="12">
    <source>
        <dbReference type="Proteomes" id="UP000472266"/>
    </source>
</evidence>
<dbReference type="GO" id="GO:0004601">
    <property type="term" value="F:peroxidase activity"/>
    <property type="evidence" value="ECO:0007669"/>
    <property type="project" value="TreeGrafter"/>
</dbReference>
<keyword evidence="5 9" id="KW-0349">Heme</keyword>
<keyword evidence="4 9" id="KW-0813">Transport</keyword>
<dbReference type="PRINTS" id="PR00612">
    <property type="entry name" value="ALPHAHAEM"/>
</dbReference>
<evidence type="ECO:0000256" key="5">
    <source>
        <dbReference type="ARBA" id="ARBA00022617"/>
    </source>
</evidence>
<organism evidence="11 12">
    <name type="scientific">Strigops habroptila</name>
    <name type="common">Kakapo</name>
    <dbReference type="NCBI Taxonomy" id="2489341"/>
    <lineage>
        <taxon>Eukaryota</taxon>
        <taxon>Metazoa</taxon>
        <taxon>Chordata</taxon>
        <taxon>Craniata</taxon>
        <taxon>Vertebrata</taxon>
        <taxon>Euteleostomi</taxon>
        <taxon>Archelosauria</taxon>
        <taxon>Archosauria</taxon>
        <taxon>Dinosauria</taxon>
        <taxon>Saurischia</taxon>
        <taxon>Theropoda</taxon>
        <taxon>Coelurosauria</taxon>
        <taxon>Aves</taxon>
        <taxon>Neognathae</taxon>
        <taxon>Neoaves</taxon>
        <taxon>Telluraves</taxon>
        <taxon>Australaves</taxon>
        <taxon>Psittaciformes</taxon>
        <taxon>Psittacidae</taxon>
        <taxon>Strigops</taxon>
    </lineage>
</organism>
<dbReference type="InterPro" id="IPR012292">
    <property type="entry name" value="Globin/Proto"/>
</dbReference>
<name>A0A672TMS0_STRHB</name>
<accession>A0A672TMS0</accession>
<feature type="domain" description="Globin" evidence="10">
    <location>
        <begin position="1"/>
        <end position="152"/>
    </location>
</feature>
<evidence type="ECO:0000256" key="3">
    <source>
        <dbReference type="ARBA" id="ARBA00011460"/>
    </source>
</evidence>
<keyword evidence="7" id="KW-0479">Metal-binding</keyword>
<evidence type="ECO:0000256" key="6">
    <source>
        <dbReference type="ARBA" id="ARBA00022621"/>
    </source>
</evidence>
<comment type="similarity">
    <text evidence="2 9">Belongs to the globin family.</text>
</comment>
<protein>
    <submittedName>
        <fullName evidence="11">Hemoglobin subunit alpha-2</fullName>
    </submittedName>
</protein>
<comment type="subunit">
    <text evidence="3">Heterotetramer of two alpha-D chains and two beta chains.</text>
</comment>
<dbReference type="PANTHER" id="PTHR11442">
    <property type="entry name" value="HEMOGLOBIN FAMILY MEMBER"/>
    <property type="match status" value="1"/>
</dbReference>
<dbReference type="PANTHER" id="PTHR11442:SF41">
    <property type="entry name" value="HEMOGLOBIN SUBUNIT ZETA"/>
    <property type="match status" value="1"/>
</dbReference>
<evidence type="ECO:0000256" key="8">
    <source>
        <dbReference type="ARBA" id="ARBA00023004"/>
    </source>
</evidence>
<evidence type="ECO:0000256" key="1">
    <source>
        <dbReference type="ARBA" id="ARBA00003705"/>
    </source>
</evidence>
<evidence type="ECO:0000256" key="4">
    <source>
        <dbReference type="ARBA" id="ARBA00022448"/>
    </source>
</evidence>
<dbReference type="InterPro" id="IPR002338">
    <property type="entry name" value="Hemoglobin_a-typ"/>
</dbReference>
<dbReference type="InParanoid" id="A0A672TMS0"/>
<sequence length="152" mass="16464">MLTAEDKKLIHQIWEKASGHLEDFGAEALERSAATARRWRPPWAMPPRTWTTSASPCLSSATCMPTTCVSTLSTSRQAGDRGWGTGDRGQGPGWGDAVHSGGAEPCFALQLLSQCFQVVLAVHLGKDYTPEVHSAFDKFLSAVASVLAEKYR</sequence>
<keyword evidence="6 9" id="KW-0561">Oxygen transport</keyword>
<dbReference type="InterPro" id="IPR000971">
    <property type="entry name" value="Globin"/>
</dbReference>
<dbReference type="PROSITE" id="PS01033">
    <property type="entry name" value="GLOBIN"/>
    <property type="match status" value="1"/>
</dbReference>
<reference evidence="11 12" key="1">
    <citation type="submission" date="2019-11" db="EMBL/GenBank/DDBJ databases">
        <title>Strigops habroptila (kakapo) genome, bStrHab1, primary haplotype, v2.</title>
        <authorList>
            <person name="Jarvis E.D."/>
            <person name="Howard J."/>
            <person name="Rhie A."/>
            <person name="Phillippy A."/>
            <person name="Korlach J."/>
            <person name="Digby A."/>
            <person name="Iorns D."/>
            <person name="Eason D."/>
            <person name="Robertson B."/>
            <person name="Raemaekers T."/>
            <person name="Howe K."/>
            <person name="Lewin H."/>
            <person name="Damas J."/>
            <person name="Hastie A."/>
            <person name="Tracey A."/>
            <person name="Chow W."/>
            <person name="Fedrigo O."/>
        </authorList>
    </citation>
    <scope>NUCLEOTIDE SEQUENCE [LARGE SCALE GENOMIC DNA]</scope>
</reference>
<evidence type="ECO:0000313" key="11">
    <source>
        <dbReference type="Ensembl" id="ENSSHBP00005002637.1"/>
    </source>
</evidence>
<reference evidence="11" key="2">
    <citation type="submission" date="2025-08" db="UniProtKB">
        <authorList>
            <consortium name="Ensembl"/>
        </authorList>
    </citation>
    <scope>IDENTIFICATION</scope>
</reference>
<dbReference type="Gene3D" id="1.10.490.10">
    <property type="entry name" value="Globins"/>
    <property type="match status" value="1"/>
</dbReference>
<dbReference type="GO" id="GO:0019825">
    <property type="term" value="F:oxygen binding"/>
    <property type="evidence" value="ECO:0007669"/>
    <property type="project" value="InterPro"/>
</dbReference>
<proteinExistence type="inferred from homology"/>
<dbReference type="GO" id="GO:0005344">
    <property type="term" value="F:oxygen carrier activity"/>
    <property type="evidence" value="ECO:0007669"/>
    <property type="project" value="UniProtKB-KW"/>
</dbReference>
<dbReference type="InterPro" id="IPR050056">
    <property type="entry name" value="Hemoglobin_oxygen_transport"/>
</dbReference>
<dbReference type="SUPFAM" id="SSF46458">
    <property type="entry name" value="Globin-like"/>
    <property type="match status" value="2"/>
</dbReference>
<dbReference type="GO" id="GO:0031720">
    <property type="term" value="F:haptoglobin binding"/>
    <property type="evidence" value="ECO:0007669"/>
    <property type="project" value="TreeGrafter"/>
</dbReference>
<dbReference type="AlphaFoldDB" id="A0A672TMS0"/>
<comment type="function">
    <text evidence="1">Involved in oxygen transport from the lung to the various peripheral tissues.</text>
</comment>
<dbReference type="InterPro" id="IPR009050">
    <property type="entry name" value="Globin-like_sf"/>
</dbReference>
<gene>
    <name evidence="11" type="primary">LOC115606474</name>
</gene>
<evidence type="ECO:0000256" key="7">
    <source>
        <dbReference type="ARBA" id="ARBA00022723"/>
    </source>
</evidence>
<dbReference type="GO" id="GO:0072562">
    <property type="term" value="C:blood microparticle"/>
    <property type="evidence" value="ECO:0007669"/>
    <property type="project" value="TreeGrafter"/>
</dbReference>
<dbReference type="GO" id="GO:0020037">
    <property type="term" value="F:heme binding"/>
    <property type="evidence" value="ECO:0007669"/>
    <property type="project" value="InterPro"/>
</dbReference>
<evidence type="ECO:0000256" key="9">
    <source>
        <dbReference type="RuleBase" id="RU000356"/>
    </source>
</evidence>
<evidence type="ECO:0000259" key="10">
    <source>
        <dbReference type="PROSITE" id="PS01033"/>
    </source>
</evidence>
<dbReference type="GO" id="GO:0043177">
    <property type="term" value="F:organic acid binding"/>
    <property type="evidence" value="ECO:0007669"/>
    <property type="project" value="TreeGrafter"/>
</dbReference>